<protein>
    <recommendedName>
        <fullName evidence="4">WASH complex subunit strumpellin</fullName>
    </recommendedName>
</protein>
<comment type="similarity">
    <text evidence="1">Belongs to the strumpellin family.</text>
</comment>
<dbReference type="EnsemblMetazoa" id="CLYHEMT024803.1">
    <property type="protein sequence ID" value="CLYHEMP024803.1"/>
    <property type="gene ID" value="CLYHEMG024803"/>
</dbReference>
<dbReference type="GO" id="GO:0071203">
    <property type="term" value="C:WASH complex"/>
    <property type="evidence" value="ECO:0007669"/>
    <property type="project" value="InterPro"/>
</dbReference>
<evidence type="ECO:0008006" key="4">
    <source>
        <dbReference type="Google" id="ProtNLM"/>
    </source>
</evidence>
<dbReference type="GO" id="GO:0140285">
    <property type="term" value="P:endosome fission"/>
    <property type="evidence" value="ECO:0007669"/>
    <property type="project" value="TreeGrafter"/>
</dbReference>
<evidence type="ECO:0000313" key="2">
    <source>
        <dbReference type="EnsemblMetazoa" id="CLYHEMP024803.1"/>
    </source>
</evidence>
<dbReference type="PANTHER" id="PTHR15691">
    <property type="entry name" value="WASH COMPLEX SUBUNIT 5"/>
    <property type="match status" value="1"/>
</dbReference>
<proteinExistence type="inferred from homology"/>
<dbReference type="GeneID" id="136816330"/>
<dbReference type="PANTHER" id="PTHR15691:SF6">
    <property type="entry name" value="WASH COMPLEX SUBUNIT 5"/>
    <property type="match status" value="1"/>
</dbReference>
<name>A0A7M5XJR9_9CNID</name>
<organism evidence="2 3">
    <name type="scientific">Clytia hemisphaerica</name>
    <dbReference type="NCBI Taxonomy" id="252671"/>
    <lineage>
        <taxon>Eukaryota</taxon>
        <taxon>Metazoa</taxon>
        <taxon>Cnidaria</taxon>
        <taxon>Hydrozoa</taxon>
        <taxon>Hydroidolina</taxon>
        <taxon>Leptothecata</taxon>
        <taxon>Obeliida</taxon>
        <taxon>Clytiidae</taxon>
        <taxon>Clytia</taxon>
    </lineage>
</organism>
<dbReference type="OrthoDB" id="565118at2759"/>
<dbReference type="GO" id="GO:0030041">
    <property type="term" value="P:actin filament polymerization"/>
    <property type="evidence" value="ECO:0007669"/>
    <property type="project" value="TreeGrafter"/>
</dbReference>
<dbReference type="GO" id="GO:0051125">
    <property type="term" value="P:regulation of actin nucleation"/>
    <property type="evidence" value="ECO:0007669"/>
    <property type="project" value="TreeGrafter"/>
</dbReference>
<dbReference type="Pfam" id="PF10266">
    <property type="entry name" value="Strumpellin"/>
    <property type="match status" value="1"/>
</dbReference>
<accession>A0A7M5XJR9</accession>
<dbReference type="AlphaFoldDB" id="A0A7M5XJR9"/>
<dbReference type="InterPro" id="IPR019393">
    <property type="entry name" value="WASH_strumpellin"/>
</dbReference>
<keyword evidence="3" id="KW-1185">Reference proteome</keyword>
<dbReference type="Proteomes" id="UP000594262">
    <property type="component" value="Unplaced"/>
</dbReference>
<dbReference type="GO" id="GO:0007032">
    <property type="term" value="P:endosome organization"/>
    <property type="evidence" value="ECO:0007669"/>
    <property type="project" value="TreeGrafter"/>
</dbReference>
<sequence length="1160" mass="133458">MADFLADNNACGQTILKLISRGNAIIAELLRLSDFIPPVFKLESKEDKDKYGEILLDFSYFRSIDLFEHKLNSKPELQDLDEEFRESHLEILKRFYFAFESIFKYVTDLNRYLEDLDEGIFIQQTLESVLLNNDGKQLMCEALYLYGVMLLIVDMKFEGDIRERMLVSYNRYCASTAAIDSYMDDVCKLLRSTGYSNQAGSKRPPKYPEEYFKRVPISKTFIAMVIGRLRSDDIYNQVASYPLPEHRSTALANHAAMLYVILYFSPQILNNQQAVMREVVDKHFPDNWVISIYMGTIVNLIDAWDPYKAARNALNNTVDMQNVKNVASRHIDNVKSLNSQVLAYLKEGVLVEEFVLDNIPKLMNLLRECNVTYRWLMLHTADGIAETNKKCRQIKDAINTFGHNPSKLFQLLLNTAQFEFLLKEMFKKMLGSKKDNWNSYKKECIERMDELSEVFSGTKPLTRVEKNENLMAWFKEMSKQIDSLDYEDATSAGRKMIQLIQALEEVQEFHQLETNLQVKQFLSDTRRFLHQMIRTINIKEEVLITIELVGDTSYAWQIMDSYTSLMQEGIKRQPTLVIKLRAAFLKMASALDLPLVRISEAKSPDLVSVSQYYSGVLVAYLRKVLQIIPESIFGLLAVIINILSRKMKEVPTRLDKDKLRDYAQLDERYEVAKNTHAISVFTEGIFLMKTTLVGVIKIDPKQLLEDGIRKELVKKVASALHKGIIFSPKPKPGELVQKLKSLETTMDAYCRSFEYIQDYVNIYGLKIWQEEVSRIINYNIEQECNSFLREKILDWQSIYQSSTIPIPRYASVDGSVNFIGRLAREIQRITDPKTTIYIEQMNAWYDIRTREEVMNSGIFSLVQKSIGTPGLVGLDKLLSFMIVKELQNIVTYLQRVLLKDQNNVKLLGDFGKTVSPVKGVIANPNKLYTTVITKLQKFWTPLTDFIVKVGQMQIIRRKIANELKFSCKFDSKELCSVIKTLNDTLMRDIEAHYKNPDLAYPSEDNPLLYETTSYLESTGISNPCLKIYITTKKNPYFSIITSLLTISQLAKLTFQKSIGGMIPKKSNDPLDNTPFVLGLVTLLKQYHSDATDQFFALLGQYVRSTAGSNMTSPKLNDLSPEVVNTLCFLEQFLLYSEISRKAIETHVPAYLFEDFKQSTS</sequence>
<reference evidence="2" key="1">
    <citation type="submission" date="2021-01" db="UniProtKB">
        <authorList>
            <consortium name="EnsemblMetazoa"/>
        </authorList>
    </citation>
    <scope>IDENTIFICATION</scope>
</reference>
<dbReference type="RefSeq" id="XP_066928754.1">
    <property type="nucleotide sequence ID" value="XM_067072653.1"/>
</dbReference>
<dbReference type="GO" id="GO:0005768">
    <property type="term" value="C:endosome"/>
    <property type="evidence" value="ECO:0007669"/>
    <property type="project" value="TreeGrafter"/>
</dbReference>
<evidence type="ECO:0000313" key="3">
    <source>
        <dbReference type="Proteomes" id="UP000594262"/>
    </source>
</evidence>
<evidence type="ECO:0000256" key="1">
    <source>
        <dbReference type="ARBA" id="ARBA00006224"/>
    </source>
</evidence>